<proteinExistence type="inferred from homology"/>
<keyword evidence="7" id="KW-1185">Reference proteome</keyword>
<evidence type="ECO:0000259" key="5">
    <source>
        <dbReference type="Pfam" id="PF00149"/>
    </source>
</evidence>
<keyword evidence="1" id="KW-0479">Metal-binding</keyword>
<dbReference type="Pfam" id="PF00149">
    <property type="entry name" value="Metallophos"/>
    <property type="match status" value="1"/>
</dbReference>
<name>A0A6P1TS81_9FIRM</name>
<evidence type="ECO:0000256" key="2">
    <source>
        <dbReference type="ARBA" id="ARBA00022801"/>
    </source>
</evidence>
<evidence type="ECO:0000313" key="7">
    <source>
        <dbReference type="Proteomes" id="UP000464314"/>
    </source>
</evidence>
<reference evidence="6 7" key="1">
    <citation type="submission" date="2020-01" db="EMBL/GenBank/DDBJ databases">
        <title>Genome analysis of Anaerocolumna sp. CBA3638.</title>
        <authorList>
            <person name="Kim J."/>
            <person name="Roh S.W."/>
        </authorList>
    </citation>
    <scope>NUCLEOTIDE SEQUENCE [LARGE SCALE GENOMIC DNA]</scope>
    <source>
        <strain evidence="6 7">CBA3638</strain>
    </source>
</reference>
<dbReference type="InterPro" id="IPR050884">
    <property type="entry name" value="CNP_phosphodiesterase-III"/>
</dbReference>
<dbReference type="Proteomes" id="UP000464314">
    <property type="component" value="Chromosome"/>
</dbReference>
<dbReference type="PANTHER" id="PTHR42988:SF2">
    <property type="entry name" value="CYCLIC NUCLEOTIDE PHOSPHODIESTERASE CBUA0032-RELATED"/>
    <property type="match status" value="1"/>
</dbReference>
<dbReference type="GO" id="GO:0016787">
    <property type="term" value="F:hydrolase activity"/>
    <property type="evidence" value="ECO:0007669"/>
    <property type="project" value="UniProtKB-KW"/>
</dbReference>
<evidence type="ECO:0000256" key="1">
    <source>
        <dbReference type="ARBA" id="ARBA00022723"/>
    </source>
</evidence>
<protein>
    <recommendedName>
        <fullName evidence="5">Calcineurin-like phosphoesterase domain-containing protein</fullName>
    </recommendedName>
</protein>
<dbReference type="EMBL" id="CP048000">
    <property type="protein sequence ID" value="QHQ63794.1"/>
    <property type="molecule type" value="Genomic_DNA"/>
</dbReference>
<dbReference type="Gene3D" id="3.60.21.10">
    <property type="match status" value="1"/>
</dbReference>
<gene>
    <name evidence="6" type="ORF">Ana3638_17015</name>
</gene>
<dbReference type="SUPFAM" id="SSF56300">
    <property type="entry name" value="Metallo-dependent phosphatases"/>
    <property type="match status" value="1"/>
</dbReference>
<dbReference type="GO" id="GO:0046872">
    <property type="term" value="F:metal ion binding"/>
    <property type="evidence" value="ECO:0007669"/>
    <property type="project" value="UniProtKB-KW"/>
</dbReference>
<evidence type="ECO:0000256" key="4">
    <source>
        <dbReference type="ARBA" id="ARBA00025742"/>
    </source>
</evidence>
<organism evidence="6 7">
    <name type="scientific">Anaerocolumna sedimenticola</name>
    <dbReference type="NCBI Taxonomy" id="2696063"/>
    <lineage>
        <taxon>Bacteria</taxon>
        <taxon>Bacillati</taxon>
        <taxon>Bacillota</taxon>
        <taxon>Clostridia</taxon>
        <taxon>Lachnospirales</taxon>
        <taxon>Lachnospiraceae</taxon>
        <taxon>Anaerocolumna</taxon>
    </lineage>
</organism>
<dbReference type="InterPro" id="IPR004843">
    <property type="entry name" value="Calcineurin-like_PHP"/>
</dbReference>
<dbReference type="KEGG" id="anr:Ana3638_17015"/>
<accession>A0A6P1TS81</accession>
<keyword evidence="2" id="KW-0378">Hydrolase</keyword>
<evidence type="ECO:0000313" key="6">
    <source>
        <dbReference type="EMBL" id="QHQ63794.1"/>
    </source>
</evidence>
<keyword evidence="3" id="KW-0408">Iron</keyword>
<sequence>MPGNHDINNPWARQFKGEKQYLADYITDKDFSKIYADFGYDKAISRDEGSLSYLAAPTDKLWLLMLDTNKYKDNISVGIPAVDGLIKQGTYDWIQKCLESAKENGSEVIVVMHHNIMDHSEVIRDGYTLNNHGQVSILFKEYQVHLVLSGHIHIQDICSDQKEINTMYDIASGALSVYPHHYGILNIPFGITA</sequence>
<comment type="similarity">
    <text evidence="4">Belongs to the cyclic nucleotide phosphodiesterase class-III family.</text>
</comment>
<dbReference type="InterPro" id="IPR029052">
    <property type="entry name" value="Metallo-depent_PP-like"/>
</dbReference>
<dbReference type="PANTHER" id="PTHR42988">
    <property type="entry name" value="PHOSPHOHYDROLASE"/>
    <property type="match status" value="1"/>
</dbReference>
<dbReference type="RefSeq" id="WP_161840601.1">
    <property type="nucleotide sequence ID" value="NZ_CP048000.1"/>
</dbReference>
<dbReference type="AlphaFoldDB" id="A0A6P1TS81"/>
<feature type="domain" description="Calcineurin-like phosphoesterase" evidence="5">
    <location>
        <begin position="2"/>
        <end position="154"/>
    </location>
</feature>
<evidence type="ECO:0000256" key="3">
    <source>
        <dbReference type="ARBA" id="ARBA00023004"/>
    </source>
</evidence>